<dbReference type="SMART" id="SM00248">
    <property type="entry name" value="ANK"/>
    <property type="match status" value="5"/>
</dbReference>
<dbReference type="STRING" id="121224.E0VMT6"/>
<dbReference type="VEuPathDB" id="VectorBase:PHUM318630"/>
<dbReference type="PROSITE" id="PS50088">
    <property type="entry name" value="ANK_REPEAT"/>
    <property type="match status" value="2"/>
</dbReference>
<dbReference type="Pfam" id="PF12796">
    <property type="entry name" value="Ank_2"/>
    <property type="match status" value="2"/>
</dbReference>
<dbReference type="OrthoDB" id="448455at2759"/>
<evidence type="ECO:0000313" key="2">
    <source>
        <dbReference type="EMBL" id="EEB14692.1"/>
    </source>
</evidence>
<protein>
    <submittedName>
        <fullName evidence="2">Ankyrin repeat, SAM and basic leucine zipper domain-containing protein, putative</fullName>
    </submittedName>
</protein>
<dbReference type="Gene3D" id="1.25.40.20">
    <property type="entry name" value="Ankyrin repeat-containing domain"/>
    <property type="match status" value="2"/>
</dbReference>
<dbReference type="InterPro" id="IPR002110">
    <property type="entry name" value="Ankyrin_rpt"/>
</dbReference>
<feature type="repeat" description="ANK" evidence="1">
    <location>
        <begin position="130"/>
        <end position="162"/>
    </location>
</feature>
<dbReference type="KEGG" id="phu:Phum_PHUM318630"/>
<gene>
    <name evidence="3" type="primary">8236067</name>
    <name evidence="2" type="ORF">Phum_PHUM318630</name>
</gene>
<dbReference type="eggNOG" id="KOG0504">
    <property type="taxonomic scope" value="Eukaryota"/>
</dbReference>
<dbReference type="Proteomes" id="UP000009046">
    <property type="component" value="Unassembled WGS sequence"/>
</dbReference>
<dbReference type="CTD" id="8236067"/>
<name>E0VMT6_PEDHC</name>
<reference evidence="2" key="2">
    <citation type="submission" date="2007-04" db="EMBL/GenBank/DDBJ databases">
        <title>The genome of the human body louse.</title>
        <authorList>
            <consortium name="The Human Body Louse Genome Consortium"/>
            <person name="Kirkness E."/>
            <person name="Walenz B."/>
            <person name="Hass B."/>
            <person name="Bruggner R."/>
            <person name="Strausberg R."/>
        </authorList>
    </citation>
    <scope>NUCLEOTIDE SEQUENCE</scope>
    <source>
        <strain evidence="2">USDA</strain>
    </source>
</reference>
<reference evidence="2" key="1">
    <citation type="submission" date="2007-04" db="EMBL/GenBank/DDBJ databases">
        <title>Annotation of Pediculus humanus corporis strain USDA.</title>
        <authorList>
            <person name="Kirkness E."/>
            <person name="Hannick L."/>
            <person name="Hass B."/>
            <person name="Bruggner R."/>
            <person name="Lawson D."/>
            <person name="Bidwell S."/>
            <person name="Joardar V."/>
            <person name="Caler E."/>
            <person name="Walenz B."/>
            <person name="Inman J."/>
            <person name="Schobel S."/>
            <person name="Galinsky K."/>
            <person name="Amedeo P."/>
            <person name="Strausberg R."/>
        </authorList>
    </citation>
    <scope>NUCLEOTIDE SEQUENCE</scope>
    <source>
        <strain evidence="2">USDA</strain>
    </source>
</reference>
<dbReference type="InParanoid" id="E0VMT6"/>
<feature type="repeat" description="ANK" evidence="1">
    <location>
        <begin position="25"/>
        <end position="57"/>
    </location>
</feature>
<dbReference type="SUPFAM" id="SSF48403">
    <property type="entry name" value="Ankyrin repeat"/>
    <property type="match status" value="1"/>
</dbReference>
<reference evidence="3" key="3">
    <citation type="submission" date="2021-02" db="UniProtKB">
        <authorList>
            <consortium name="EnsemblMetazoa"/>
        </authorList>
    </citation>
    <scope>IDENTIFICATION</scope>
    <source>
        <strain evidence="3">USDA</strain>
    </source>
</reference>
<dbReference type="FunCoup" id="E0VMT6">
    <property type="interactions" value="63"/>
</dbReference>
<dbReference type="PANTHER" id="PTHR24157">
    <property type="entry name" value="ANKYRIN REPEAT, SAM AND BASIC LEUCINE ZIPPER DOMAIN-CONTAINING PROTEIN 1"/>
    <property type="match status" value="1"/>
</dbReference>
<dbReference type="RefSeq" id="XP_002427430.1">
    <property type="nucleotide sequence ID" value="XM_002427385.1"/>
</dbReference>
<dbReference type="GeneID" id="8236067"/>
<dbReference type="EnsemblMetazoa" id="PHUM318630-RA">
    <property type="protein sequence ID" value="PHUM318630-PA"/>
    <property type="gene ID" value="PHUM318630"/>
</dbReference>
<evidence type="ECO:0000256" key="1">
    <source>
        <dbReference type="PROSITE-ProRule" id="PRU00023"/>
    </source>
</evidence>
<dbReference type="AlphaFoldDB" id="E0VMT6"/>
<dbReference type="InterPro" id="IPR036770">
    <property type="entry name" value="Ankyrin_rpt-contain_sf"/>
</dbReference>
<dbReference type="HOGENOM" id="CLU_765736_0_0_1"/>
<dbReference type="EMBL" id="AAZO01003701">
    <property type="status" value="NOT_ANNOTATED_CDS"/>
    <property type="molecule type" value="Genomic_DNA"/>
</dbReference>
<proteinExistence type="predicted"/>
<dbReference type="PANTHER" id="PTHR24157:SF3">
    <property type="entry name" value="ANKYRIN REPEAT, SAM AND BASIC LEUCINE ZIPPER DOMAIN-CONTAINING PROTEIN 1"/>
    <property type="match status" value="1"/>
</dbReference>
<accession>E0VMT6</accession>
<organism>
    <name type="scientific">Pediculus humanus subsp. corporis</name>
    <name type="common">Body louse</name>
    <dbReference type="NCBI Taxonomy" id="121224"/>
    <lineage>
        <taxon>Eukaryota</taxon>
        <taxon>Metazoa</taxon>
        <taxon>Ecdysozoa</taxon>
        <taxon>Arthropoda</taxon>
        <taxon>Hexapoda</taxon>
        <taxon>Insecta</taxon>
        <taxon>Pterygota</taxon>
        <taxon>Neoptera</taxon>
        <taxon>Paraneoptera</taxon>
        <taxon>Psocodea</taxon>
        <taxon>Troctomorpha</taxon>
        <taxon>Phthiraptera</taxon>
        <taxon>Anoplura</taxon>
        <taxon>Pediculidae</taxon>
        <taxon>Pediculus</taxon>
    </lineage>
</organism>
<dbReference type="EMBL" id="DS235324">
    <property type="protein sequence ID" value="EEB14692.1"/>
    <property type="molecule type" value="Genomic_DNA"/>
</dbReference>
<dbReference type="PROSITE" id="PS50297">
    <property type="entry name" value="ANK_REP_REGION"/>
    <property type="match status" value="1"/>
</dbReference>
<keyword evidence="1" id="KW-0040">ANK repeat</keyword>
<evidence type="ECO:0000313" key="4">
    <source>
        <dbReference type="Proteomes" id="UP000009046"/>
    </source>
</evidence>
<keyword evidence="4" id="KW-1185">Reference proteome</keyword>
<evidence type="ECO:0000313" key="3">
    <source>
        <dbReference type="EnsemblMetazoa" id="PHUM318630-PA"/>
    </source>
</evidence>
<dbReference type="GO" id="GO:0071546">
    <property type="term" value="C:pi-body"/>
    <property type="evidence" value="ECO:0007669"/>
    <property type="project" value="TreeGrafter"/>
</dbReference>
<sequence length="362" mass="41167">MNKIKYQHSGSSVTSRVSVDIRDTFEWTALMRACSCGRPDVVEFLLERGANPNHHTELITPLMVCCTSTYIPESIKLNCVRILLQYNAQINATDKYKKTSLMYAVESGYKTIVDELLSVPTININAQDKDGFSALFFAISNFDLEIAQKLIDSGIKLDLVNRYDKTALDFALLKQCESIAKLLGFTETKVEDNKVKTHDLFDIFNELPLPSGKEGFKSEVKSIINCLPHLESSEFTFGLYEFLTATEKDLQKAGVLFDYDRKCKDAINILGNFTKHLTIINATLEYLKCRISSRKKIGNLNMEHELLSVLTDIFCTVKNLNKNLVEIVDHSKQLKISFPGDYIRRRSKNVRIYFMLHILSGT</sequence>